<reference evidence="2 3" key="1">
    <citation type="journal article" date="2019" name="Int. J. Syst. Evol. Microbiol.">
        <title>The Global Catalogue of Microorganisms (GCM) 10K type strain sequencing project: providing services to taxonomists for standard genome sequencing and annotation.</title>
        <authorList>
            <consortium name="The Broad Institute Genomics Platform"/>
            <consortium name="The Broad Institute Genome Sequencing Center for Infectious Disease"/>
            <person name="Wu L."/>
            <person name="Ma J."/>
        </authorList>
    </citation>
    <scope>NUCLEOTIDE SEQUENCE [LARGE SCALE GENOMIC DNA]</scope>
    <source>
        <strain evidence="2 3">JCM 16221</strain>
    </source>
</reference>
<gene>
    <name evidence="2" type="ORF">GCM10009854_32860</name>
</gene>
<accession>A0ABN3GIB3</accession>
<dbReference type="Proteomes" id="UP001501218">
    <property type="component" value="Unassembled WGS sequence"/>
</dbReference>
<evidence type="ECO:0000313" key="3">
    <source>
        <dbReference type="Proteomes" id="UP001501218"/>
    </source>
</evidence>
<protein>
    <submittedName>
        <fullName evidence="2">Uncharacterized protein</fullName>
    </submittedName>
</protein>
<sequence>MLDRLLGSADVLVQNPRAGALVVLGSVTDRPVEHAPLTMRASNEAVRRPRVSDPPGGGRSRAHGLRRR</sequence>
<dbReference type="EMBL" id="BAAARA010000010">
    <property type="protein sequence ID" value="GAA2352320.1"/>
    <property type="molecule type" value="Genomic_DNA"/>
</dbReference>
<feature type="region of interest" description="Disordered" evidence="1">
    <location>
        <begin position="39"/>
        <end position="68"/>
    </location>
</feature>
<evidence type="ECO:0000256" key="1">
    <source>
        <dbReference type="SAM" id="MobiDB-lite"/>
    </source>
</evidence>
<keyword evidence="3" id="KW-1185">Reference proteome</keyword>
<name>A0ABN3GIB3_9PSEU</name>
<organism evidence="2 3">
    <name type="scientific">Saccharopolyspora halophila</name>
    <dbReference type="NCBI Taxonomy" id="405551"/>
    <lineage>
        <taxon>Bacteria</taxon>
        <taxon>Bacillati</taxon>
        <taxon>Actinomycetota</taxon>
        <taxon>Actinomycetes</taxon>
        <taxon>Pseudonocardiales</taxon>
        <taxon>Pseudonocardiaceae</taxon>
        <taxon>Saccharopolyspora</taxon>
    </lineage>
</organism>
<proteinExistence type="predicted"/>
<evidence type="ECO:0000313" key="2">
    <source>
        <dbReference type="EMBL" id="GAA2352320.1"/>
    </source>
</evidence>
<comment type="caution">
    <text evidence="2">The sequence shown here is derived from an EMBL/GenBank/DDBJ whole genome shotgun (WGS) entry which is preliminary data.</text>
</comment>
<dbReference type="RefSeq" id="WP_344132925.1">
    <property type="nucleotide sequence ID" value="NZ_BAAARA010000010.1"/>
</dbReference>